<dbReference type="GO" id="GO:0005737">
    <property type="term" value="C:cytoplasm"/>
    <property type="evidence" value="ECO:0007669"/>
    <property type="project" value="UniProtKB-SubCell"/>
</dbReference>
<dbReference type="AlphaFoldDB" id="A0A2N8PTE2"/>
<evidence type="ECO:0000256" key="5">
    <source>
        <dbReference type="ARBA" id="ARBA00022679"/>
    </source>
</evidence>
<dbReference type="SUPFAM" id="SSF53062">
    <property type="entry name" value="PTS system fructose IIA component-like"/>
    <property type="match status" value="1"/>
</dbReference>
<dbReference type="EMBL" id="JARPWH010000004">
    <property type="protein sequence ID" value="MDT2401172.1"/>
    <property type="molecule type" value="Genomic_DNA"/>
</dbReference>
<dbReference type="PANTHER" id="PTHR33799">
    <property type="entry name" value="PTS PERMEASE-RELATED-RELATED"/>
    <property type="match status" value="1"/>
</dbReference>
<evidence type="ECO:0000313" key="9">
    <source>
        <dbReference type="EMBL" id="MDT2401172.1"/>
    </source>
</evidence>
<evidence type="ECO:0000313" key="12">
    <source>
        <dbReference type="Proteomes" id="UP000288388"/>
    </source>
</evidence>
<name>A0A2N8PTE2_ENTAV</name>
<keyword evidence="3" id="KW-0963">Cytoplasm</keyword>
<sequence>MKRNFVIATHGTFAKGIYESLKIIVGEQENVHLLNAFVDCNDIEGPVNQLLAQIPQEEELIVCTDVFGGSVNNEWMKYMNRKNFYLITGTNLPLLMQLFLSLEEDTATMIRTSVNKQETAPMFCNDLFANKEEEEDF</sequence>
<dbReference type="EMBL" id="RYZS01000002">
    <property type="protein sequence ID" value="RVU92401.1"/>
    <property type="molecule type" value="Genomic_DNA"/>
</dbReference>
<keyword evidence="4" id="KW-0762">Sugar transport</keyword>
<dbReference type="Proteomes" id="UP001260773">
    <property type="component" value="Unassembled WGS sequence"/>
</dbReference>
<evidence type="ECO:0000256" key="4">
    <source>
        <dbReference type="ARBA" id="ARBA00022597"/>
    </source>
</evidence>
<evidence type="ECO:0000259" key="8">
    <source>
        <dbReference type="PROSITE" id="PS51096"/>
    </source>
</evidence>
<evidence type="ECO:0000313" key="14">
    <source>
        <dbReference type="Proteomes" id="UP001264335"/>
    </source>
</evidence>
<dbReference type="InterPro" id="IPR033887">
    <property type="entry name" value="PTS_IIA_man"/>
</dbReference>
<dbReference type="Gene3D" id="3.40.50.510">
    <property type="entry name" value="Phosphotransferase system, mannose-type IIA component"/>
    <property type="match status" value="1"/>
</dbReference>
<keyword evidence="6" id="KW-0598">Phosphotransferase system</keyword>
<reference evidence="11 12" key="1">
    <citation type="submission" date="2018-12" db="EMBL/GenBank/DDBJ databases">
        <title>A novel vanA-carrying plasmid in a clinical isolate of Enterococcus avium.</title>
        <authorList>
            <person name="Bernasconi O.J."/>
            <person name="Luzzaro F."/>
            <person name="Endimiani A."/>
        </authorList>
    </citation>
    <scope>NUCLEOTIDE SEQUENCE [LARGE SCALE GENOMIC DNA]</scope>
    <source>
        <strain evidence="11 12">LC0559/18</strain>
    </source>
</reference>
<evidence type="ECO:0000313" key="11">
    <source>
        <dbReference type="EMBL" id="RVU92401.1"/>
    </source>
</evidence>
<dbReference type="InterPro" id="IPR004701">
    <property type="entry name" value="PTS_EIIA_man-typ"/>
</dbReference>
<evidence type="ECO:0000256" key="2">
    <source>
        <dbReference type="ARBA" id="ARBA00022448"/>
    </source>
</evidence>
<dbReference type="EMBL" id="JARPWY010000044">
    <property type="protein sequence ID" value="MDT2515451.1"/>
    <property type="molecule type" value="Genomic_DNA"/>
</dbReference>
<dbReference type="Proteomes" id="UP000288388">
    <property type="component" value="Unassembled WGS sequence"/>
</dbReference>
<dbReference type="GO" id="GO:0016301">
    <property type="term" value="F:kinase activity"/>
    <property type="evidence" value="ECO:0007669"/>
    <property type="project" value="UniProtKB-KW"/>
</dbReference>
<evidence type="ECO:0000313" key="10">
    <source>
        <dbReference type="EMBL" id="MDT2515451.1"/>
    </source>
</evidence>
<evidence type="ECO:0000313" key="13">
    <source>
        <dbReference type="Proteomes" id="UP001260773"/>
    </source>
</evidence>
<dbReference type="Pfam" id="PF03610">
    <property type="entry name" value="EIIA-man"/>
    <property type="match status" value="1"/>
</dbReference>
<protein>
    <submittedName>
        <fullName evidence="11">PTS fructose transporter subunit IIA</fullName>
    </submittedName>
    <submittedName>
        <fullName evidence="9">PTS mannose transporter subunit IIC</fullName>
    </submittedName>
</protein>
<keyword evidence="5" id="KW-0808">Transferase</keyword>
<evidence type="ECO:0000256" key="3">
    <source>
        <dbReference type="ARBA" id="ARBA00022490"/>
    </source>
</evidence>
<dbReference type="GO" id="GO:0009401">
    <property type="term" value="P:phosphoenolpyruvate-dependent sugar phosphotransferase system"/>
    <property type="evidence" value="ECO:0007669"/>
    <property type="project" value="UniProtKB-KW"/>
</dbReference>
<proteinExistence type="predicted"/>
<evidence type="ECO:0000256" key="1">
    <source>
        <dbReference type="ARBA" id="ARBA00004496"/>
    </source>
</evidence>
<comment type="subcellular location">
    <subcellularLocation>
        <location evidence="1">Cytoplasm</location>
    </subcellularLocation>
</comment>
<organism evidence="9 13">
    <name type="scientific">Enterococcus avium</name>
    <name type="common">Streptococcus avium</name>
    <dbReference type="NCBI Taxonomy" id="33945"/>
    <lineage>
        <taxon>Bacteria</taxon>
        <taxon>Bacillati</taxon>
        <taxon>Bacillota</taxon>
        <taxon>Bacilli</taxon>
        <taxon>Lactobacillales</taxon>
        <taxon>Enterococcaceae</taxon>
        <taxon>Enterococcus</taxon>
    </lineage>
</organism>
<feature type="domain" description="PTS EIIA type-4" evidence="8">
    <location>
        <begin position="2"/>
        <end position="119"/>
    </location>
</feature>
<dbReference type="GO" id="GO:0016020">
    <property type="term" value="C:membrane"/>
    <property type="evidence" value="ECO:0007669"/>
    <property type="project" value="InterPro"/>
</dbReference>
<dbReference type="PROSITE" id="PS51096">
    <property type="entry name" value="PTS_EIIA_TYPE_4"/>
    <property type="match status" value="1"/>
</dbReference>
<dbReference type="PANTHER" id="PTHR33799:SF1">
    <property type="entry name" value="PTS SYSTEM MANNOSE-SPECIFIC EIIAB COMPONENT-RELATED"/>
    <property type="match status" value="1"/>
</dbReference>
<evidence type="ECO:0000256" key="6">
    <source>
        <dbReference type="ARBA" id="ARBA00022683"/>
    </source>
</evidence>
<dbReference type="RefSeq" id="WP_048718441.1">
    <property type="nucleotide sequence ID" value="NZ_JADPDV010000039.1"/>
</dbReference>
<accession>A0A2N8PTE2</accession>
<dbReference type="InterPro" id="IPR051471">
    <property type="entry name" value="Bacterial_PTS_sugar_comp"/>
</dbReference>
<keyword evidence="2" id="KW-0813">Transport</keyword>
<gene>
    <name evidence="11" type="ORF">EK398_17900</name>
    <name evidence="9" type="ORF">P7D43_02205</name>
    <name evidence="10" type="ORF">P7D79_14595</name>
</gene>
<dbReference type="InterPro" id="IPR036662">
    <property type="entry name" value="PTS_EIIA_man-typ_sf"/>
</dbReference>
<dbReference type="Proteomes" id="UP001264335">
    <property type="component" value="Unassembled WGS sequence"/>
</dbReference>
<reference evidence="9 14" key="2">
    <citation type="submission" date="2023-03" db="EMBL/GenBank/DDBJ databases">
        <authorList>
            <person name="Shen W."/>
            <person name="Cai J."/>
        </authorList>
    </citation>
    <scope>NUCLEOTIDE SEQUENCE</scope>
    <source>
        <strain evidence="9">P33-2</strain>
        <strain evidence="10 14">Y2</strain>
    </source>
</reference>
<evidence type="ECO:0000256" key="7">
    <source>
        <dbReference type="ARBA" id="ARBA00022777"/>
    </source>
</evidence>
<dbReference type="CDD" id="cd00006">
    <property type="entry name" value="PTS_IIA_man"/>
    <property type="match status" value="1"/>
</dbReference>
<keyword evidence="7" id="KW-0418">Kinase</keyword>
<comment type="caution">
    <text evidence="9">The sequence shown here is derived from an EMBL/GenBank/DDBJ whole genome shotgun (WGS) entry which is preliminary data.</text>
</comment>